<proteinExistence type="predicted"/>
<dbReference type="InterPro" id="IPR011146">
    <property type="entry name" value="HIT-like"/>
</dbReference>
<evidence type="ECO:0000256" key="1">
    <source>
        <dbReference type="PIRSR" id="PIRSR601310-1"/>
    </source>
</evidence>
<feature type="short sequence motif" description="Histidine triad motif" evidence="2 3">
    <location>
        <begin position="90"/>
        <end position="94"/>
    </location>
</feature>
<dbReference type="STRING" id="1802074.A3J15_01070"/>
<feature type="domain" description="HIT" evidence="4">
    <location>
        <begin position="5"/>
        <end position="105"/>
    </location>
</feature>
<protein>
    <recommendedName>
        <fullName evidence="4">HIT domain-containing protein</fullName>
    </recommendedName>
</protein>
<organism evidence="5 6">
    <name type="scientific">Candidatus Roizmanbacteria bacterium RIFCSPLOWO2_02_FULL_38_10</name>
    <dbReference type="NCBI Taxonomy" id="1802074"/>
    <lineage>
        <taxon>Bacteria</taxon>
        <taxon>Candidatus Roizmaniibacteriota</taxon>
    </lineage>
</organism>
<feature type="active site" description="Tele-AMP-histidine intermediate" evidence="1">
    <location>
        <position position="92"/>
    </location>
</feature>
<dbReference type="Pfam" id="PF01230">
    <property type="entry name" value="HIT"/>
    <property type="match status" value="1"/>
</dbReference>
<evidence type="ECO:0000256" key="2">
    <source>
        <dbReference type="PIRSR" id="PIRSR601310-3"/>
    </source>
</evidence>
<dbReference type="Proteomes" id="UP000176376">
    <property type="component" value="Unassembled WGS sequence"/>
</dbReference>
<evidence type="ECO:0000259" key="4">
    <source>
        <dbReference type="PROSITE" id="PS51084"/>
    </source>
</evidence>
<evidence type="ECO:0000313" key="6">
    <source>
        <dbReference type="Proteomes" id="UP000176376"/>
    </source>
</evidence>
<dbReference type="SUPFAM" id="SSF54197">
    <property type="entry name" value="HIT-like"/>
    <property type="match status" value="1"/>
</dbReference>
<dbReference type="PROSITE" id="PS51084">
    <property type="entry name" value="HIT_2"/>
    <property type="match status" value="1"/>
</dbReference>
<accession>A0A1F7JPB8</accession>
<dbReference type="PANTHER" id="PTHR46648:SF1">
    <property type="entry name" value="ADENOSINE 5'-MONOPHOSPHORAMIDASE HNT1"/>
    <property type="match status" value="1"/>
</dbReference>
<reference evidence="5 6" key="1">
    <citation type="journal article" date="2016" name="Nat. Commun.">
        <title>Thousands of microbial genomes shed light on interconnected biogeochemical processes in an aquifer system.</title>
        <authorList>
            <person name="Anantharaman K."/>
            <person name="Brown C.T."/>
            <person name="Hug L.A."/>
            <person name="Sharon I."/>
            <person name="Castelle C.J."/>
            <person name="Probst A.J."/>
            <person name="Thomas B.C."/>
            <person name="Singh A."/>
            <person name="Wilkins M.J."/>
            <person name="Karaoz U."/>
            <person name="Brodie E.L."/>
            <person name="Williams K.H."/>
            <person name="Hubbard S.S."/>
            <person name="Banfield J.F."/>
        </authorList>
    </citation>
    <scope>NUCLEOTIDE SEQUENCE [LARGE SCALE GENOMIC DNA]</scope>
</reference>
<name>A0A1F7JPB8_9BACT</name>
<dbReference type="Gene3D" id="3.30.428.10">
    <property type="entry name" value="HIT-like"/>
    <property type="match status" value="1"/>
</dbReference>
<evidence type="ECO:0000256" key="3">
    <source>
        <dbReference type="PROSITE-ProRule" id="PRU00464"/>
    </source>
</evidence>
<dbReference type="InterPro" id="IPR001310">
    <property type="entry name" value="Histidine_triad_HIT"/>
</dbReference>
<dbReference type="PRINTS" id="PR00332">
    <property type="entry name" value="HISTRIAD"/>
</dbReference>
<dbReference type="PANTHER" id="PTHR46648">
    <property type="entry name" value="HIT FAMILY PROTEIN 1"/>
    <property type="match status" value="1"/>
</dbReference>
<dbReference type="AlphaFoldDB" id="A0A1F7JPB8"/>
<dbReference type="EMBL" id="MGAY01000001">
    <property type="protein sequence ID" value="OGK57467.1"/>
    <property type="molecule type" value="Genomic_DNA"/>
</dbReference>
<comment type="caution">
    <text evidence="5">The sequence shown here is derived from an EMBL/GenBank/DDBJ whole genome shotgun (WGS) entry which is preliminary data.</text>
</comment>
<dbReference type="GO" id="GO:0003824">
    <property type="term" value="F:catalytic activity"/>
    <property type="evidence" value="ECO:0007669"/>
    <property type="project" value="InterPro"/>
</dbReference>
<evidence type="ECO:0000313" key="5">
    <source>
        <dbReference type="EMBL" id="OGK57467.1"/>
    </source>
</evidence>
<dbReference type="GO" id="GO:0009117">
    <property type="term" value="P:nucleotide metabolic process"/>
    <property type="evidence" value="ECO:0007669"/>
    <property type="project" value="TreeGrafter"/>
</dbReference>
<gene>
    <name evidence="5" type="ORF">A3J15_01070</name>
</gene>
<sequence>MESCIFCKIAAGEIPCYKVYEDDDFLGFLDITPRTRGHTLLIPKKHFRFVYDVTSFSDYWSAALKLTKKIQSALKPFFITYVTHGLEVSHAHIHVIPRTESEIAFVPAPISLDKQELADIASKILNAA</sequence>
<dbReference type="InterPro" id="IPR036265">
    <property type="entry name" value="HIT-like_sf"/>
</dbReference>